<sequence>MSVELVYKSIKGNNNYWTTEFHFTRKKEKHYQWGNITELTATLPKIVSDYPNLFTSKNTERFYAYDVEKDNYSSVEISSTASNSQIKDSDYSCPIKLSNGKYYAIAIDTKEGRFFFSTSKSKFIKDLTDENIRRWKELDKASTTANSIRLNKKIWNKYPGWNPLSNYVINLKTGKAVWPNEEFKKGLVPIEGNPDSVNSALILMLLTQLTEQLTIHFKADNNIPIIDNTNDQTIIPEIDLEQYNAQKVYEAFKYLTMALSQQVKVNQALKAYDNGILQDYLHTVEVTDVEQLDTVQFARQLQRSRKDRRQVKDLALLLNTIAENINIEKILKSLWQNPSLKNQYHYRNHETGKILLMQLNKTKLAAKEQQD</sequence>
<keyword evidence="2" id="KW-1185">Reference proteome</keyword>
<proteinExistence type="predicted"/>
<gene>
    <name evidence="1" type="ORF">H9564_02835</name>
</gene>
<dbReference type="Proteomes" id="UP000616837">
    <property type="component" value="Unassembled WGS sequence"/>
</dbReference>
<accession>A0ABR8PBH7</accession>
<evidence type="ECO:0000313" key="1">
    <source>
        <dbReference type="EMBL" id="MBD7894662.1"/>
    </source>
</evidence>
<name>A0ABR8PBH7_9LACO</name>
<reference evidence="1 2" key="1">
    <citation type="submission" date="2020-08" db="EMBL/GenBank/DDBJ databases">
        <title>A Genomic Blueprint of the Chicken Gut Microbiome.</title>
        <authorList>
            <person name="Gilroy R."/>
            <person name="Ravi A."/>
            <person name="Getino M."/>
            <person name="Pursley I."/>
            <person name="Horton D.L."/>
            <person name="Alikhan N.-F."/>
            <person name="Baker D."/>
            <person name="Gharbi K."/>
            <person name="Hall N."/>
            <person name="Watson M."/>
            <person name="Adriaenssens E.M."/>
            <person name="Foster-Nyarko E."/>
            <person name="Jarju S."/>
            <person name="Secka A."/>
            <person name="Antonio M."/>
            <person name="Oren A."/>
            <person name="Chaudhuri R."/>
            <person name="La Ragione R.M."/>
            <person name="Hildebrand F."/>
            <person name="Pallen M.J."/>
        </authorList>
    </citation>
    <scope>NUCLEOTIDE SEQUENCE [LARGE SCALE GENOMIC DNA]</scope>
    <source>
        <strain evidence="1 2">Sa3CUN2</strain>
    </source>
</reference>
<dbReference type="RefSeq" id="WP_191684028.1">
    <property type="nucleotide sequence ID" value="NZ_JACSQW010000005.1"/>
</dbReference>
<organism evidence="1 2">
    <name type="scientific">Limosilactobacillus avistercoris</name>
    <dbReference type="NCBI Taxonomy" id="2762243"/>
    <lineage>
        <taxon>Bacteria</taxon>
        <taxon>Bacillati</taxon>
        <taxon>Bacillota</taxon>
        <taxon>Bacilli</taxon>
        <taxon>Lactobacillales</taxon>
        <taxon>Lactobacillaceae</taxon>
        <taxon>Limosilactobacillus</taxon>
    </lineage>
</organism>
<comment type="caution">
    <text evidence="1">The sequence shown here is derived from an EMBL/GenBank/DDBJ whole genome shotgun (WGS) entry which is preliminary data.</text>
</comment>
<protein>
    <submittedName>
        <fullName evidence="1">Uncharacterized protein</fullName>
    </submittedName>
</protein>
<dbReference type="EMBL" id="JACSQW010000005">
    <property type="protein sequence ID" value="MBD7894662.1"/>
    <property type="molecule type" value="Genomic_DNA"/>
</dbReference>
<evidence type="ECO:0000313" key="2">
    <source>
        <dbReference type="Proteomes" id="UP000616837"/>
    </source>
</evidence>